<dbReference type="InterPro" id="IPR017039">
    <property type="entry name" value="Virul_fac_BrkB"/>
</dbReference>
<keyword evidence="3 6" id="KW-0812">Transmembrane</keyword>
<dbReference type="PIRSF" id="PIRSF035875">
    <property type="entry name" value="RNase_BN"/>
    <property type="match status" value="1"/>
</dbReference>
<reference evidence="7" key="1">
    <citation type="submission" date="2022-09" db="EMBL/GenBank/DDBJ databases">
        <authorList>
            <person name="Yuan C."/>
            <person name="Ke Z."/>
        </authorList>
    </citation>
    <scope>NUCLEOTIDE SEQUENCE</scope>
    <source>
        <strain evidence="7">LB-8</strain>
    </source>
</reference>
<gene>
    <name evidence="7" type="ORF">OCK74_08210</name>
</gene>
<evidence type="ECO:0000313" key="7">
    <source>
        <dbReference type="EMBL" id="MCU7549095.1"/>
    </source>
</evidence>
<evidence type="ECO:0000256" key="1">
    <source>
        <dbReference type="ARBA" id="ARBA00004651"/>
    </source>
</evidence>
<evidence type="ECO:0000313" key="8">
    <source>
        <dbReference type="Proteomes" id="UP001155483"/>
    </source>
</evidence>
<keyword evidence="8" id="KW-1185">Reference proteome</keyword>
<dbReference type="PANTHER" id="PTHR30213">
    <property type="entry name" value="INNER MEMBRANE PROTEIN YHJD"/>
    <property type="match status" value="1"/>
</dbReference>
<feature type="transmembrane region" description="Helical" evidence="6">
    <location>
        <begin position="206"/>
        <end position="224"/>
    </location>
</feature>
<evidence type="ECO:0000256" key="2">
    <source>
        <dbReference type="ARBA" id="ARBA00022475"/>
    </source>
</evidence>
<feature type="transmembrane region" description="Helical" evidence="6">
    <location>
        <begin position="236"/>
        <end position="259"/>
    </location>
</feature>
<dbReference type="Pfam" id="PF03631">
    <property type="entry name" value="Virul_fac_BrkB"/>
    <property type="match status" value="1"/>
</dbReference>
<feature type="transmembrane region" description="Helical" evidence="6">
    <location>
        <begin position="271"/>
        <end position="293"/>
    </location>
</feature>
<organism evidence="7 8">
    <name type="scientific">Paraflavisolibacter caeni</name>
    <dbReference type="NCBI Taxonomy" id="2982496"/>
    <lineage>
        <taxon>Bacteria</taxon>
        <taxon>Pseudomonadati</taxon>
        <taxon>Bacteroidota</taxon>
        <taxon>Chitinophagia</taxon>
        <taxon>Chitinophagales</taxon>
        <taxon>Chitinophagaceae</taxon>
        <taxon>Paraflavisolibacter</taxon>
    </lineage>
</organism>
<keyword evidence="2" id="KW-1003">Cell membrane</keyword>
<dbReference type="GO" id="GO:0005886">
    <property type="term" value="C:plasma membrane"/>
    <property type="evidence" value="ECO:0007669"/>
    <property type="project" value="UniProtKB-SubCell"/>
</dbReference>
<feature type="transmembrane region" description="Helical" evidence="6">
    <location>
        <begin position="164"/>
        <end position="186"/>
    </location>
</feature>
<evidence type="ECO:0000256" key="4">
    <source>
        <dbReference type="ARBA" id="ARBA00022989"/>
    </source>
</evidence>
<keyword evidence="5 6" id="KW-0472">Membrane</keyword>
<dbReference type="NCBIfam" id="TIGR00765">
    <property type="entry name" value="yihY_not_rbn"/>
    <property type="match status" value="1"/>
</dbReference>
<evidence type="ECO:0000256" key="3">
    <source>
        <dbReference type="ARBA" id="ARBA00022692"/>
    </source>
</evidence>
<dbReference type="RefSeq" id="WP_279296536.1">
    <property type="nucleotide sequence ID" value="NZ_JAOTIF010000004.1"/>
</dbReference>
<name>A0A9X3B7E1_9BACT</name>
<feature type="transmembrane region" description="Helical" evidence="6">
    <location>
        <begin position="123"/>
        <end position="143"/>
    </location>
</feature>
<keyword evidence="4 6" id="KW-1133">Transmembrane helix</keyword>
<protein>
    <submittedName>
        <fullName evidence="7">YihY/virulence factor BrkB family protein</fullName>
    </submittedName>
</protein>
<comment type="subcellular location">
    <subcellularLocation>
        <location evidence="1">Cell membrane</location>
        <topology evidence="1">Multi-pass membrane protein</topology>
    </subcellularLocation>
</comment>
<proteinExistence type="predicted"/>
<dbReference type="Proteomes" id="UP001155483">
    <property type="component" value="Unassembled WGS sequence"/>
</dbReference>
<feature type="transmembrane region" description="Helical" evidence="6">
    <location>
        <begin position="56"/>
        <end position="81"/>
    </location>
</feature>
<evidence type="ECO:0000256" key="5">
    <source>
        <dbReference type="ARBA" id="ARBA00023136"/>
    </source>
</evidence>
<dbReference type="PANTHER" id="PTHR30213:SF0">
    <property type="entry name" value="UPF0761 MEMBRANE PROTEIN YIHY"/>
    <property type="match status" value="1"/>
</dbReference>
<reference evidence="7" key="2">
    <citation type="submission" date="2023-04" db="EMBL/GenBank/DDBJ databases">
        <title>Paracnuella aquatica gen. nov., sp. nov., a member of the family Chitinophagaceae isolated from a hot spring.</title>
        <authorList>
            <person name="Wang C."/>
        </authorList>
    </citation>
    <scope>NUCLEOTIDE SEQUENCE</scope>
    <source>
        <strain evidence="7">LB-8</strain>
    </source>
</reference>
<evidence type="ECO:0000256" key="6">
    <source>
        <dbReference type="SAM" id="Phobius"/>
    </source>
</evidence>
<dbReference type="EMBL" id="JAOTIF010000004">
    <property type="protein sequence ID" value="MCU7549095.1"/>
    <property type="molecule type" value="Genomic_DNA"/>
</dbReference>
<sequence>MIHRKIKETLATASPVKHVIHTSKSIVLPGFAGYSLFAIWRPFLEQLRKTSLPERAAAISFNVVMAIPPVLIFVFTLIPYLPISNKVILELYRLIRDIVPGEKNNSIIISFLEDFIKRPRNGLLSFGLLLALFFSSNAMMGVLRSFDKNYLGFYKRKGLKKRQVALQLTLVTFTLVFLCLLLLIAQDVVLAWLGVKSEILRLIITNARWVILALITFYVVSIIYRHGPAHLQKWPFLTPGAIFATTLMFIATFLVSFWVNHFSNYNKVYGSISAIFILMSLIYVNSLVLLLGFELNVTITSLKKQNLEKASIENGGK</sequence>
<dbReference type="AlphaFoldDB" id="A0A9X3B7E1"/>
<accession>A0A9X3B7E1</accession>
<comment type="caution">
    <text evidence="7">The sequence shown here is derived from an EMBL/GenBank/DDBJ whole genome shotgun (WGS) entry which is preliminary data.</text>
</comment>